<name>A0A9X3RBW0_9BACL</name>
<accession>A0A9X3RBW0</accession>
<dbReference type="Proteomes" id="UP001152173">
    <property type="component" value="Unassembled WGS sequence"/>
</dbReference>
<evidence type="ECO:0000313" key="3">
    <source>
        <dbReference type="Proteomes" id="UP001152173"/>
    </source>
</evidence>
<protein>
    <recommendedName>
        <fullName evidence="1">YqgU-like 6-bladed beta-propeller domain-containing protein</fullName>
    </recommendedName>
</protein>
<organism evidence="2 3">
    <name type="scientific">Paenisporosarcina quisquiliarum</name>
    <dbReference type="NCBI Taxonomy" id="365346"/>
    <lineage>
        <taxon>Bacteria</taxon>
        <taxon>Bacillati</taxon>
        <taxon>Bacillota</taxon>
        <taxon>Bacilli</taxon>
        <taxon>Bacillales</taxon>
        <taxon>Caryophanaceae</taxon>
        <taxon>Paenisporosarcina</taxon>
    </lineage>
</organism>
<feature type="domain" description="YqgU-like 6-bladed beta-propeller" evidence="1">
    <location>
        <begin position="89"/>
        <end position="346"/>
    </location>
</feature>
<dbReference type="SUPFAM" id="SSF82171">
    <property type="entry name" value="DPP6 N-terminal domain-like"/>
    <property type="match status" value="1"/>
</dbReference>
<dbReference type="InterPro" id="IPR048421">
    <property type="entry name" value="YqgU_beta-prop"/>
</dbReference>
<dbReference type="RefSeq" id="WP_269925140.1">
    <property type="nucleotide sequence ID" value="NZ_JAMKBJ010000002.1"/>
</dbReference>
<reference evidence="2" key="1">
    <citation type="submission" date="2022-05" db="EMBL/GenBank/DDBJ databases">
        <authorList>
            <person name="Colautti A."/>
            <person name="Iacumin L."/>
        </authorList>
    </citation>
    <scope>NUCLEOTIDE SEQUENCE</scope>
    <source>
        <strain evidence="2">SK 55</strain>
    </source>
</reference>
<sequence>MGRFVRLGTIFLLLFLTSCQPIVSEPTLPEKSISSEPEREPPIQEEAIKPLTELIGDFEQIIGWLTDQEILYITRLQSNYLLNAYHVESGENRTLLTIIEPIIEVRIHPSLTKIAVVTSSNSLSASIQIFSNAGEELDKLTIESSELYWDWHPTQTNDIFFSAFYEDWTFDSFVYSSNTKEMKRFETNDPFGKWGKESSIYTINWPENDTLSGGSLRAINTVDMTSKDSDSNIIYVEAADGVEVRVSISNDQQKFLYTLVRYQDGKSTTFELPAISNYSQWFVPDIEWLRDGTLLTYESSKAGLMDEIPSEFDLIQLSIDKPKNIILEGPYESFACNPSGRICLTGVQLEKLLEVESGEIHSWISLGE</sequence>
<evidence type="ECO:0000259" key="1">
    <source>
        <dbReference type="Pfam" id="PF21101"/>
    </source>
</evidence>
<comment type="caution">
    <text evidence="2">The sequence shown here is derived from an EMBL/GenBank/DDBJ whole genome shotgun (WGS) entry which is preliminary data.</text>
</comment>
<proteinExistence type="predicted"/>
<dbReference type="AlphaFoldDB" id="A0A9X3RBW0"/>
<keyword evidence="3" id="KW-1185">Reference proteome</keyword>
<gene>
    <name evidence="2" type="ORF">M9R32_02315</name>
</gene>
<dbReference type="PROSITE" id="PS51257">
    <property type="entry name" value="PROKAR_LIPOPROTEIN"/>
    <property type="match status" value="1"/>
</dbReference>
<dbReference type="Pfam" id="PF21101">
    <property type="entry name" value="YqgU"/>
    <property type="match status" value="1"/>
</dbReference>
<dbReference type="EMBL" id="JAMKBJ010000002">
    <property type="protein sequence ID" value="MCZ8536025.1"/>
    <property type="molecule type" value="Genomic_DNA"/>
</dbReference>
<evidence type="ECO:0000313" key="2">
    <source>
        <dbReference type="EMBL" id="MCZ8536025.1"/>
    </source>
</evidence>